<protein>
    <submittedName>
        <fullName evidence="2">Type I secretion protein</fullName>
    </submittedName>
</protein>
<organism evidence="2 3">
    <name type="scientific">Oceanomicrobium pacificus</name>
    <dbReference type="NCBI Taxonomy" id="2692916"/>
    <lineage>
        <taxon>Bacteria</taxon>
        <taxon>Pseudomonadati</taxon>
        <taxon>Pseudomonadota</taxon>
        <taxon>Alphaproteobacteria</taxon>
        <taxon>Rhodobacterales</taxon>
        <taxon>Paracoccaceae</taxon>
        <taxon>Oceanomicrobium</taxon>
    </lineage>
</organism>
<reference evidence="2 3" key="1">
    <citation type="submission" date="2019-12" db="EMBL/GenBank/DDBJ databases">
        <title>Strain KN286 was isolated from seawater, which was collected from Caroline Seamount in the tropical western Pacific.</title>
        <authorList>
            <person name="Wang Q."/>
        </authorList>
    </citation>
    <scope>NUCLEOTIDE SEQUENCE [LARGE SCALE GENOMIC DNA]</scope>
    <source>
        <strain evidence="2 3">KN286</strain>
    </source>
</reference>
<evidence type="ECO:0000313" key="3">
    <source>
        <dbReference type="Proteomes" id="UP000436016"/>
    </source>
</evidence>
<feature type="domain" description="Hedgehog/Intein (Hint)" evidence="1">
    <location>
        <begin position="163"/>
        <end position="307"/>
    </location>
</feature>
<accession>A0A6B0U4J0</accession>
<dbReference type="InterPro" id="IPR028992">
    <property type="entry name" value="Hedgehog/Intein_dom"/>
</dbReference>
<sequence>MADPAISEIKYLGSANLDMLEVRIPSSYTGDPANLRLVIYDRSHDGSTTASPAAGDIYTVTDGQLTTGNAADHYVFGANFGTGPLALHREDAVGLYDAVTGETFGLYSFGTPYTASTATGDPFAGQAAQVLDTTGQVIGSSLGLQPDGSYVFTNPPTPGQSFVCFTKGALIDTQAGPRAIETLAPGDMVLTWDDGPQPLRWIGSRTVALSGTAARMRPVRIRAHAFGPDTPSRDLIVSPQHRMLVAGPVAQLYFDTSEVLAPAAGLVGASGVLRDEDAASVTYWHMLFDRHQIVMADGVWSESLFLGDLTLDMLQTDHVAEVLDLFPELRADLSGYGPTRRLSLTARETRVFLPG</sequence>
<evidence type="ECO:0000259" key="1">
    <source>
        <dbReference type="Pfam" id="PF13403"/>
    </source>
</evidence>
<dbReference type="InterPro" id="IPR036844">
    <property type="entry name" value="Hint_dom_sf"/>
</dbReference>
<proteinExistence type="predicted"/>
<name>A0A6B0U4J0_9RHOB</name>
<dbReference type="RefSeq" id="WP_160854699.1">
    <property type="nucleotide sequence ID" value="NZ_WUWG01000003.1"/>
</dbReference>
<gene>
    <name evidence="2" type="ORF">GSH16_10350</name>
</gene>
<dbReference type="SUPFAM" id="SSF51294">
    <property type="entry name" value="Hedgehog/intein (Hint) domain"/>
    <property type="match status" value="1"/>
</dbReference>
<dbReference type="Proteomes" id="UP000436016">
    <property type="component" value="Unassembled WGS sequence"/>
</dbReference>
<comment type="caution">
    <text evidence="2">The sequence shown here is derived from an EMBL/GenBank/DDBJ whole genome shotgun (WGS) entry which is preliminary data.</text>
</comment>
<dbReference type="Gene3D" id="2.170.16.10">
    <property type="entry name" value="Hedgehog/Intein (Hint) domain"/>
    <property type="match status" value="1"/>
</dbReference>
<dbReference type="AlphaFoldDB" id="A0A6B0U4J0"/>
<keyword evidence="3" id="KW-1185">Reference proteome</keyword>
<evidence type="ECO:0000313" key="2">
    <source>
        <dbReference type="EMBL" id="MXU65851.1"/>
    </source>
</evidence>
<dbReference type="Pfam" id="PF13403">
    <property type="entry name" value="Hint_2"/>
    <property type="match status" value="1"/>
</dbReference>
<dbReference type="EMBL" id="WUWG01000003">
    <property type="protein sequence ID" value="MXU65851.1"/>
    <property type="molecule type" value="Genomic_DNA"/>
</dbReference>